<feature type="transmembrane region" description="Helical" evidence="5">
    <location>
        <begin position="121"/>
        <end position="139"/>
    </location>
</feature>
<feature type="transmembrane region" description="Helical" evidence="5">
    <location>
        <begin position="245"/>
        <end position="269"/>
    </location>
</feature>
<keyword evidence="4 5" id="KW-0472">Membrane</keyword>
<dbReference type="PANTHER" id="PTHR37422">
    <property type="entry name" value="TEICHURONIC ACID BIOSYNTHESIS PROTEIN TUAE"/>
    <property type="match status" value="1"/>
</dbReference>
<dbReference type="PANTHER" id="PTHR37422:SF13">
    <property type="entry name" value="LIPOPOLYSACCHARIDE BIOSYNTHESIS PROTEIN PA4999-RELATED"/>
    <property type="match status" value="1"/>
</dbReference>
<dbReference type="InterPro" id="IPR051533">
    <property type="entry name" value="WaaL-like"/>
</dbReference>
<evidence type="ECO:0000256" key="5">
    <source>
        <dbReference type="SAM" id="Phobius"/>
    </source>
</evidence>
<dbReference type="Pfam" id="PF04932">
    <property type="entry name" value="Wzy_C"/>
    <property type="match status" value="1"/>
</dbReference>
<accession>A0AAU6THP9</accession>
<evidence type="ECO:0000259" key="6">
    <source>
        <dbReference type="Pfam" id="PF04932"/>
    </source>
</evidence>
<feature type="transmembrane region" description="Helical" evidence="5">
    <location>
        <begin position="94"/>
        <end position="114"/>
    </location>
</feature>
<keyword evidence="3 5" id="KW-1133">Transmembrane helix</keyword>
<proteinExistence type="predicted"/>
<dbReference type="EMBL" id="CP095342">
    <property type="protein sequence ID" value="XAG61128.1"/>
    <property type="molecule type" value="Genomic_DNA"/>
</dbReference>
<evidence type="ECO:0000256" key="3">
    <source>
        <dbReference type="ARBA" id="ARBA00022989"/>
    </source>
</evidence>
<dbReference type="GO" id="GO:0016874">
    <property type="term" value="F:ligase activity"/>
    <property type="evidence" value="ECO:0007669"/>
    <property type="project" value="UniProtKB-KW"/>
</dbReference>
<sequence>MNGIESKIGRLVKSKNYISLMLLCCMTFALTKLSYRYVSDIFQTILFIGTLLAFYIERHRVIKDKAFIIILASIFIPILSWINSKIFMPEHSLAIPKVSAIINFYFFFFIAFWLSGNKKYIYFFWASFVVGCILTTISHSENFLNDIILGLKGHRIDFAYINANHSAALFGMCTLLGVYYLPLIIKNNCRQYLHLEKFFYLFILLFCFFITLVTQSRQVWLAISISILIIILLKSFSLTKKRITIIYLAIGSLILLTSLISILNIPFVYNRVTQEFDVIPFFMSWDINQIPFTSMGIRLHFWFESIAWIKQYPLFGIGQNGRELVIALSENLPEYIINEFSHLHNGHIETIVNYGLLGYFSFITMFYYIIKSSNYYKESNEFLILSIVFISYFFIINMFESFLSFKSGAYLFNCIAAGVYSFKLKEEINQ</sequence>
<evidence type="ECO:0000313" key="7">
    <source>
        <dbReference type="EMBL" id="XAG61128.1"/>
    </source>
</evidence>
<feature type="transmembrane region" description="Helical" evidence="5">
    <location>
        <begin position="382"/>
        <end position="399"/>
    </location>
</feature>
<reference evidence="7" key="1">
    <citation type="submission" date="2022-03" db="EMBL/GenBank/DDBJ databases">
        <title>Sea Food Isolates.</title>
        <authorList>
            <person name="Li c."/>
        </authorList>
    </citation>
    <scope>NUCLEOTIDE SEQUENCE</scope>
    <source>
        <strain evidence="7">19MO02SH05</strain>
    </source>
</reference>
<evidence type="ECO:0000256" key="1">
    <source>
        <dbReference type="ARBA" id="ARBA00004141"/>
    </source>
</evidence>
<feature type="domain" description="O-antigen ligase-related" evidence="6">
    <location>
        <begin position="203"/>
        <end position="363"/>
    </location>
</feature>
<organism evidence="7">
    <name type="scientific">bacterium 19MO02SH05</name>
    <dbReference type="NCBI Taxonomy" id="2920696"/>
    <lineage>
        <taxon>Bacteria</taxon>
    </lineage>
</organism>
<feature type="transmembrane region" description="Helical" evidence="5">
    <location>
        <begin position="197"/>
        <end position="213"/>
    </location>
</feature>
<keyword evidence="2 5" id="KW-0812">Transmembrane</keyword>
<keyword evidence="7" id="KW-0436">Ligase</keyword>
<comment type="subcellular location">
    <subcellularLocation>
        <location evidence="1">Membrane</location>
        <topology evidence="1">Multi-pass membrane protein</topology>
    </subcellularLocation>
</comment>
<feature type="transmembrane region" description="Helical" evidence="5">
    <location>
        <begin position="41"/>
        <end position="57"/>
    </location>
</feature>
<dbReference type="AlphaFoldDB" id="A0AAU6THP9"/>
<evidence type="ECO:0000256" key="2">
    <source>
        <dbReference type="ARBA" id="ARBA00022692"/>
    </source>
</evidence>
<name>A0AAU6THP9_UNCXX</name>
<evidence type="ECO:0000256" key="4">
    <source>
        <dbReference type="ARBA" id="ARBA00023136"/>
    </source>
</evidence>
<feature type="transmembrane region" description="Helical" evidence="5">
    <location>
        <begin position="219"/>
        <end position="238"/>
    </location>
</feature>
<dbReference type="InterPro" id="IPR007016">
    <property type="entry name" value="O-antigen_ligase-rel_domated"/>
</dbReference>
<protein>
    <submittedName>
        <fullName evidence="7">O-antigen ligase family protein</fullName>
    </submittedName>
</protein>
<feature type="transmembrane region" description="Helical" evidence="5">
    <location>
        <begin position="66"/>
        <end position="82"/>
    </location>
</feature>
<dbReference type="GO" id="GO:0016020">
    <property type="term" value="C:membrane"/>
    <property type="evidence" value="ECO:0007669"/>
    <property type="project" value="UniProtKB-SubCell"/>
</dbReference>
<feature type="transmembrane region" description="Helical" evidence="5">
    <location>
        <begin position="351"/>
        <end position="370"/>
    </location>
</feature>
<feature type="transmembrane region" description="Helical" evidence="5">
    <location>
        <begin position="17"/>
        <end position="35"/>
    </location>
</feature>
<feature type="transmembrane region" description="Helical" evidence="5">
    <location>
        <begin position="159"/>
        <end position="185"/>
    </location>
</feature>
<gene>
    <name evidence="7" type="ORF">MRL64_12825</name>
</gene>